<dbReference type="InterPro" id="IPR053826">
    <property type="entry name" value="WDR75"/>
</dbReference>
<dbReference type="PANTHER" id="PTHR44215:SF1">
    <property type="entry name" value="WD REPEAT-CONTAINING PROTEIN 75"/>
    <property type="match status" value="1"/>
</dbReference>
<dbReference type="InterPro" id="IPR001680">
    <property type="entry name" value="WD40_rpt"/>
</dbReference>
<dbReference type="SMART" id="SM00320">
    <property type="entry name" value="WD40"/>
    <property type="match status" value="1"/>
</dbReference>
<feature type="compositionally biased region" description="Basic and acidic residues" evidence="9">
    <location>
        <begin position="60"/>
        <end position="72"/>
    </location>
</feature>
<evidence type="ECO:0000256" key="3">
    <source>
        <dbReference type="ARBA" id="ARBA00022552"/>
    </source>
</evidence>
<keyword evidence="6" id="KW-0804">Transcription</keyword>
<dbReference type="SUPFAM" id="SSF50978">
    <property type="entry name" value="WD40 repeat-like"/>
    <property type="match status" value="1"/>
</dbReference>
<evidence type="ECO:0000256" key="8">
    <source>
        <dbReference type="PROSITE-ProRule" id="PRU00221"/>
    </source>
</evidence>
<evidence type="ECO:0000256" key="4">
    <source>
        <dbReference type="ARBA" id="ARBA00022574"/>
    </source>
</evidence>
<evidence type="ECO:0000256" key="2">
    <source>
        <dbReference type="ARBA" id="ARBA00022517"/>
    </source>
</evidence>
<dbReference type="GO" id="GO:0006364">
    <property type="term" value="P:rRNA processing"/>
    <property type="evidence" value="ECO:0007669"/>
    <property type="project" value="UniProtKB-KW"/>
</dbReference>
<dbReference type="AlphaFoldDB" id="A0A9N9NTY1"/>
<dbReference type="InterPro" id="IPR015943">
    <property type="entry name" value="WD40/YVTN_repeat-like_dom_sf"/>
</dbReference>
<accession>A0A9N9NTY1</accession>
<keyword evidence="2" id="KW-0690">Ribosome biogenesis</keyword>
<gene>
    <name evidence="10" type="ORF">FCALED_LOCUS16678</name>
</gene>
<keyword evidence="4 8" id="KW-0853">WD repeat</keyword>
<dbReference type="PROSITE" id="PS50082">
    <property type="entry name" value="WD_REPEATS_2"/>
    <property type="match status" value="1"/>
</dbReference>
<dbReference type="OrthoDB" id="4096at2759"/>
<evidence type="ECO:0000313" key="10">
    <source>
        <dbReference type="EMBL" id="CAG8756925.1"/>
    </source>
</evidence>
<dbReference type="InterPro" id="IPR036322">
    <property type="entry name" value="WD40_repeat_dom_sf"/>
</dbReference>
<name>A0A9N9NTY1_9GLOM</name>
<evidence type="ECO:0000256" key="5">
    <source>
        <dbReference type="ARBA" id="ARBA00022737"/>
    </source>
</evidence>
<feature type="region of interest" description="Disordered" evidence="9">
    <location>
        <begin position="1"/>
        <end position="72"/>
    </location>
</feature>
<evidence type="ECO:0000256" key="9">
    <source>
        <dbReference type="SAM" id="MobiDB-lite"/>
    </source>
</evidence>
<comment type="subcellular location">
    <subcellularLocation>
        <location evidence="1">Nucleus</location>
        <location evidence="1">Nucleolus</location>
    </subcellularLocation>
</comment>
<dbReference type="PANTHER" id="PTHR44215">
    <property type="entry name" value="WD REPEAT-CONTAINING PROTEIN 75"/>
    <property type="match status" value="1"/>
</dbReference>
<reference evidence="10" key="1">
    <citation type="submission" date="2021-06" db="EMBL/GenBank/DDBJ databases">
        <authorList>
            <person name="Kallberg Y."/>
            <person name="Tangrot J."/>
            <person name="Rosling A."/>
        </authorList>
    </citation>
    <scope>NUCLEOTIDE SEQUENCE</scope>
    <source>
        <strain evidence="10">UK204</strain>
    </source>
</reference>
<evidence type="ECO:0000256" key="7">
    <source>
        <dbReference type="ARBA" id="ARBA00023242"/>
    </source>
</evidence>
<organism evidence="10 11">
    <name type="scientific">Funneliformis caledonium</name>
    <dbReference type="NCBI Taxonomy" id="1117310"/>
    <lineage>
        <taxon>Eukaryota</taxon>
        <taxon>Fungi</taxon>
        <taxon>Fungi incertae sedis</taxon>
        <taxon>Mucoromycota</taxon>
        <taxon>Glomeromycotina</taxon>
        <taxon>Glomeromycetes</taxon>
        <taxon>Glomerales</taxon>
        <taxon>Glomeraceae</taxon>
        <taxon>Funneliformis</taxon>
    </lineage>
</organism>
<dbReference type="Gene3D" id="2.130.10.10">
    <property type="entry name" value="YVTN repeat-like/Quinoprotein amine dehydrogenase"/>
    <property type="match status" value="1"/>
</dbReference>
<protein>
    <submittedName>
        <fullName evidence="10">5343_t:CDS:1</fullName>
    </submittedName>
</protein>
<sequence>MEEMSPTTRQIVSTKNNNPRKNNFTEKSPVTVNQKSNMVKPKKQDSTYQPKHSRKPSNQFKDRKQNQQKENVENVDNVKLEIQRVLGGRFIDRPVVFSKDSKYFFCCCSNSVKVVSVETGEIIKTFSISPEEIGSHKKDVTFIKMDPNNDDQLYSASLDGTIKLWNYTRLIREYYVGLPILRMEMHAAHPNQFFI</sequence>
<dbReference type="EMBL" id="CAJVPQ010020801">
    <property type="protein sequence ID" value="CAG8756925.1"/>
    <property type="molecule type" value="Genomic_DNA"/>
</dbReference>
<dbReference type="Pfam" id="PF23869">
    <property type="entry name" value="Beta-prop_WDR75_1st"/>
    <property type="match status" value="1"/>
</dbReference>
<proteinExistence type="predicted"/>
<feature type="repeat" description="WD" evidence="8">
    <location>
        <begin position="133"/>
        <end position="166"/>
    </location>
</feature>
<keyword evidence="3" id="KW-0698">rRNA processing</keyword>
<dbReference type="Proteomes" id="UP000789570">
    <property type="component" value="Unassembled WGS sequence"/>
</dbReference>
<dbReference type="GO" id="GO:0003723">
    <property type="term" value="F:RNA binding"/>
    <property type="evidence" value="ECO:0007669"/>
    <property type="project" value="InterPro"/>
</dbReference>
<evidence type="ECO:0000256" key="1">
    <source>
        <dbReference type="ARBA" id="ARBA00004604"/>
    </source>
</evidence>
<dbReference type="GO" id="GO:0045943">
    <property type="term" value="P:positive regulation of transcription by RNA polymerase I"/>
    <property type="evidence" value="ECO:0007669"/>
    <property type="project" value="InterPro"/>
</dbReference>
<evidence type="ECO:0000313" key="11">
    <source>
        <dbReference type="Proteomes" id="UP000789570"/>
    </source>
</evidence>
<feature type="compositionally biased region" description="Polar residues" evidence="9">
    <location>
        <begin position="1"/>
        <end position="37"/>
    </location>
</feature>
<dbReference type="GO" id="GO:0032040">
    <property type="term" value="C:small-subunit processome"/>
    <property type="evidence" value="ECO:0007669"/>
    <property type="project" value="InterPro"/>
</dbReference>
<dbReference type="PROSITE" id="PS50294">
    <property type="entry name" value="WD_REPEATS_REGION"/>
    <property type="match status" value="1"/>
</dbReference>
<feature type="non-terminal residue" evidence="10">
    <location>
        <position position="195"/>
    </location>
</feature>
<evidence type="ECO:0000256" key="6">
    <source>
        <dbReference type="ARBA" id="ARBA00023163"/>
    </source>
</evidence>
<keyword evidence="7" id="KW-0539">Nucleus</keyword>
<comment type="caution">
    <text evidence="10">The sequence shown here is derived from an EMBL/GenBank/DDBJ whole genome shotgun (WGS) entry which is preliminary data.</text>
</comment>
<keyword evidence="5" id="KW-0677">Repeat</keyword>
<dbReference type="GO" id="GO:2000234">
    <property type="term" value="P:positive regulation of rRNA processing"/>
    <property type="evidence" value="ECO:0007669"/>
    <property type="project" value="TreeGrafter"/>
</dbReference>
<keyword evidence="11" id="KW-1185">Reference proteome</keyword>